<evidence type="ECO:0000313" key="2">
    <source>
        <dbReference type="Proteomes" id="UP000231279"/>
    </source>
</evidence>
<dbReference type="Proteomes" id="UP000231279">
    <property type="component" value="Unassembled WGS sequence"/>
</dbReference>
<reference evidence="2" key="1">
    <citation type="journal article" date="2018" name="Gigascience">
        <title>Genome assembly of the Pink Ipe (Handroanthus impetiginosus, Bignoniaceae), a highly valued, ecologically keystone Neotropical timber forest tree.</title>
        <authorList>
            <person name="Silva-Junior O.B."/>
            <person name="Grattapaglia D."/>
            <person name="Novaes E."/>
            <person name="Collevatti R.G."/>
        </authorList>
    </citation>
    <scope>NUCLEOTIDE SEQUENCE [LARGE SCALE GENOMIC DNA]</scope>
    <source>
        <strain evidence="2">cv. UFG-1</strain>
    </source>
</reference>
<sequence>MYFSEKISEIKSDRCHICCKKGFFAKQCQLAKRGQISCDKFPGHGSFSDRRCLSQTYH</sequence>
<accession>A0A2G9HRH7</accession>
<dbReference type="AlphaFoldDB" id="A0A2G9HRH7"/>
<organism evidence="1 2">
    <name type="scientific">Handroanthus impetiginosus</name>
    <dbReference type="NCBI Taxonomy" id="429701"/>
    <lineage>
        <taxon>Eukaryota</taxon>
        <taxon>Viridiplantae</taxon>
        <taxon>Streptophyta</taxon>
        <taxon>Embryophyta</taxon>
        <taxon>Tracheophyta</taxon>
        <taxon>Spermatophyta</taxon>
        <taxon>Magnoliopsida</taxon>
        <taxon>eudicotyledons</taxon>
        <taxon>Gunneridae</taxon>
        <taxon>Pentapetalae</taxon>
        <taxon>asterids</taxon>
        <taxon>lamiids</taxon>
        <taxon>Lamiales</taxon>
        <taxon>Bignoniaceae</taxon>
        <taxon>Crescentiina</taxon>
        <taxon>Tabebuia alliance</taxon>
        <taxon>Handroanthus</taxon>
    </lineage>
</organism>
<name>A0A2G9HRH7_9LAMI</name>
<protein>
    <submittedName>
        <fullName evidence="1">Uncharacterized protein</fullName>
    </submittedName>
</protein>
<keyword evidence="2" id="KW-1185">Reference proteome</keyword>
<gene>
    <name evidence="1" type="ORF">CDL12_07178</name>
</gene>
<proteinExistence type="predicted"/>
<evidence type="ECO:0000313" key="1">
    <source>
        <dbReference type="EMBL" id="PIN20121.1"/>
    </source>
</evidence>
<dbReference type="EMBL" id="NKXS01001171">
    <property type="protein sequence ID" value="PIN20121.1"/>
    <property type="molecule type" value="Genomic_DNA"/>
</dbReference>
<comment type="caution">
    <text evidence="1">The sequence shown here is derived from an EMBL/GenBank/DDBJ whole genome shotgun (WGS) entry which is preliminary data.</text>
</comment>